<dbReference type="OrthoDB" id="1496138at2"/>
<evidence type="ECO:0000256" key="2">
    <source>
        <dbReference type="ARBA" id="ARBA00022692"/>
    </source>
</evidence>
<evidence type="ECO:0000259" key="6">
    <source>
        <dbReference type="SMART" id="SM00752"/>
    </source>
</evidence>
<proteinExistence type="predicted"/>
<sequence>MRKAAILYTKIENFFFENKGTAEFLVFFRISIGTMVLLHFVSIIPDFDMFFSSKSIVPQDIMSVFHPGWLLTFSKITAFFDSYGITESTVILGTKITFITLCVAIITGFYSRVSAFLLLILQVALLKGSSFFIYGVDFFTSMSLFYLILFPSDADFSLRRFFFKKETKNVSYMPVKRMFQIHISIAYFFSGLDKLLGYNWRNGESIWKAIHLPYANRDFNFDFSWMADHSYILVILGWSTVMIEMLYPVFVWIPKTRKTWMLLTISMHLGIALVLNLYYFSAIMIIWNLANFYFEKESVPVTFPVLKRLFYRKPAPIEV</sequence>
<accession>A0A4Z0L699</accession>
<comment type="caution">
    <text evidence="7">The sequence shown here is derived from an EMBL/GenBank/DDBJ whole genome shotgun (WGS) entry which is preliminary data.</text>
</comment>
<feature type="transmembrane region" description="Helical" evidence="5">
    <location>
        <begin position="21"/>
        <end position="44"/>
    </location>
</feature>
<feature type="transmembrane region" description="Helical" evidence="5">
    <location>
        <begin position="231"/>
        <end position="253"/>
    </location>
</feature>
<organism evidence="7 8">
    <name type="scientific">Flavobacterium humi</name>
    <dbReference type="NCBI Taxonomy" id="2562683"/>
    <lineage>
        <taxon>Bacteria</taxon>
        <taxon>Pseudomonadati</taxon>
        <taxon>Bacteroidota</taxon>
        <taxon>Flavobacteriia</taxon>
        <taxon>Flavobacteriales</taxon>
        <taxon>Flavobacteriaceae</taxon>
        <taxon>Flavobacterium</taxon>
    </lineage>
</organism>
<evidence type="ECO:0000313" key="7">
    <source>
        <dbReference type="EMBL" id="TGD57927.1"/>
    </source>
</evidence>
<feature type="transmembrane region" description="Helical" evidence="5">
    <location>
        <begin position="64"/>
        <end position="86"/>
    </location>
</feature>
<feature type="transmembrane region" description="Helical" evidence="5">
    <location>
        <begin position="260"/>
        <end position="287"/>
    </location>
</feature>
<evidence type="ECO:0000256" key="4">
    <source>
        <dbReference type="ARBA" id="ARBA00023136"/>
    </source>
</evidence>
<feature type="transmembrane region" description="Helical" evidence="5">
    <location>
        <begin position="131"/>
        <end position="149"/>
    </location>
</feature>
<keyword evidence="8" id="KW-1185">Reference proteome</keyword>
<dbReference type="InterPro" id="IPR011020">
    <property type="entry name" value="HTTM-like"/>
</dbReference>
<feature type="transmembrane region" description="Helical" evidence="5">
    <location>
        <begin position="170"/>
        <end position="189"/>
    </location>
</feature>
<reference evidence="7 8" key="1">
    <citation type="submission" date="2019-04" db="EMBL/GenBank/DDBJ databases">
        <title>Flavobacterium sp. strain DS2-A Genome sequencing and assembly.</title>
        <authorList>
            <person name="Kim I."/>
        </authorList>
    </citation>
    <scope>NUCLEOTIDE SEQUENCE [LARGE SCALE GENOMIC DNA]</scope>
    <source>
        <strain evidence="7 8">DS2-A</strain>
    </source>
</reference>
<feature type="transmembrane region" description="Helical" evidence="5">
    <location>
        <begin position="98"/>
        <end position="125"/>
    </location>
</feature>
<dbReference type="InterPro" id="IPR052964">
    <property type="entry name" value="Sporulation_signal_mat"/>
</dbReference>
<dbReference type="AlphaFoldDB" id="A0A4Z0L699"/>
<gene>
    <name evidence="7" type="ORF">E4635_07915</name>
</gene>
<comment type="subcellular location">
    <subcellularLocation>
        <location evidence="1">Endomembrane system</location>
        <topology evidence="1">Multi-pass membrane protein</topology>
    </subcellularLocation>
</comment>
<dbReference type="EMBL" id="SRLH01000004">
    <property type="protein sequence ID" value="TGD57927.1"/>
    <property type="molecule type" value="Genomic_DNA"/>
</dbReference>
<dbReference type="PANTHER" id="PTHR39535">
    <property type="entry name" value="SPORULATION-DELAYING PROTEIN SDPB"/>
    <property type="match status" value="1"/>
</dbReference>
<name>A0A4Z0L699_9FLAO</name>
<dbReference type="SMART" id="SM00752">
    <property type="entry name" value="HTTM"/>
    <property type="match status" value="1"/>
</dbReference>
<keyword evidence="3 5" id="KW-1133">Transmembrane helix</keyword>
<evidence type="ECO:0000256" key="3">
    <source>
        <dbReference type="ARBA" id="ARBA00022989"/>
    </source>
</evidence>
<dbReference type="PANTHER" id="PTHR39535:SF2">
    <property type="entry name" value="HTTM DOMAIN-CONTAINING PROTEIN"/>
    <property type="match status" value="1"/>
</dbReference>
<keyword evidence="4 5" id="KW-0472">Membrane</keyword>
<keyword evidence="2 5" id="KW-0812">Transmembrane</keyword>
<evidence type="ECO:0000256" key="5">
    <source>
        <dbReference type="SAM" id="Phobius"/>
    </source>
</evidence>
<dbReference type="RefSeq" id="WP_135526099.1">
    <property type="nucleotide sequence ID" value="NZ_SRLH01000004.1"/>
</dbReference>
<protein>
    <recommendedName>
        <fullName evidence="6">HTTM-like domain-containing protein</fullName>
    </recommendedName>
</protein>
<dbReference type="Proteomes" id="UP000297407">
    <property type="component" value="Unassembled WGS sequence"/>
</dbReference>
<evidence type="ECO:0000313" key="8">
    <source>
        <dbReference type="Proteomes" id="UP000297407"/>
    </source>
</evidence>
<dbReference type="GO" id="GO:0012505">
    <property type="term" value="C:endomembrane system"/>
    <property type="evidence" value="ECO:0007669"/>
    <property type="project" value="UniProtKB-SubCell"/>
</dbReference>
<evidence type="ECO:0000256" key="1">
    <source>
        <dbReference type="ARBA" id="ARBA00004127"/>
    </source>
</evidence>
<feature type="domain" description="HTTM-like" evidence="6">
    <location>
        <begin position="18"/>
        <end position="296"/>
    </location>
</feature>